<protein>
    <recommendedName>
        <fullName evidence="4">Holin</fullName>
    </recommendedName>
</protein>
<dbReference type="EMBL" id="BAAATE010000026">
    <property type="protein sequence ID" value="GAA2685532.1"/>
    <property type="molecule type" value="Genomic_DNA"/>
</dbReference>
<gene>
    <name evidence="2" type="ORF">GCM10010412_072600</name>
</gene>
<reference evidence="2 3" key="1">
    <citation type="journal article" date="2019" name="Int. J. Syst. Evol. Microbiol.">
        <title>The Global Catalogue of Microorganisms (GCM) 10K type strain sequencing project: providing services to taxonomists for standard genome sequencing and annotation.</title>
        <authorList>
            <consortium name="The Broad Institute Genomics Platform"/>
            <consortium name="The Broad Institute Genome Sequencing Center for Infectious Disease"/>
            <person name="Wu L."/>
            <person name="Ma J."/>
        </authorList>
    </citation>
    <scope>NUCLEOTIDE SEQUENCE [LARGE SCALE GENOMIC DNA]</scope>
    <source>
        <strain evidence="2 3">JCM 6835</strain>
    </source>
</reference>
<keyword evidence="3" id="KW-1185">Reference proteome</keyword>
<comment type="caution">
    <text evidence="2">The sequence shown here is derived from an EMBL/GenBank/DDBJ whole genome shotgun (WGS) entry which is preliminary data.</text>
</comment>
<keyword evidence="1" id="KW-0472">Membrane</keyword>
<accession>A0ABN3SUV6</accession>
<dbReference type="Proteomes" id="UP001501666">
    <property type="component" value="Unassembled WGS sequence"/>
</dbReference>
<evidence type="ECO:0000256" key="1">
    <source>
        <dbReference type="SAM" id="Phobius"/>
    </source>
</evidence>
<proteinExistence type="predicted"/>
<dbReference type="Pfam" id="PF16945">
    <property type="entry name" value="Phage_r1t_holin"/>
    <property type="match status" value="1"/>
</dbReference>
<dbReference type="InterPro" id="IPR020109">
    <property type="entry name" value="Holin_r1t"/>
</dbReference>
<keyword evidence="1" id="KW-0812">Transmembrane</keyword>
<evidence type="ECO:0000313" key="2">
    <source>
        <dbReference type="EMBL" id="GAA2685532.1"/>
    </source>
</evidence>
<keyword evidence="1" id="KW-1133">Transmembrane helix</keyword>
<sequence length="73" mass="7570">MWSRSWWRDALERAVRASAAAVLAGVGADRLGTLQLMSLRAAAALACGGALVSLLLSLVASGKGDHETASFTR</sequence>
<evidence type="ECO:0008006" key="4">
    <source>
        <dbReference type="Google" id="ProtNLM"/>
    </source>
</evidence>
<dbReference type="RefSeq" id="WP_346152886.1">
    <property type="nucleotide sequence ID" value="NZ_BAAATE010000026.1"/>
</dbReference>
<name>A0ABN3SUV6_9ACTN</name>
<organism evidence="2 3">
    <name type="scientific">Nonomuraea recticatena</name>
    <dbReference type="NCBI Taxonomy" id="46178"/>
    <lineage>
        <taxon>Bacteria</taxon>
        <taxon>Bacillati</taxon>
        <taxon>Actinomycetota</taxon>
        <taxon>Actinomycetes</taxon>
        <taxon>Streptosporangiales</taxon>
        <taxon>Streptosporangiaceae</taxon>
        <taxon>Nonomuraea</taxon>
    </lineage>
</organism>
<feature type="transmembrane region" description="Helical" evidence="1">
    <location>
        <begin position="38"/>
        <end position="60"/>
    </location>
</feature>
<evidence type="ECO:0000313" key="3">
    <source>
        <dbReference type="Proteomes" id="UP001501666"/>
    </source>
</evidence>